<comment type="caution">
    <text evidence="6">The sequence shown here is derived from an EMBL/GenBank/DDBJ whole genome shotgun (WGS) entry which is preliminary data.</text>
</comment>
<dbReference type="GO" id="GO:0003677">
    <property type="term" value="F:DNA binding"/>
    <property type="evidence" value="ECO:0007669"/>
    <property type="project" value="InterPro"/>
</dbReference>
<evidence type="ECO:0000259" key="5">
    <source>
        <dbReference type="Pfam" id="PF01555"/>
    </source>
</evidence>
<reference evidence="6 7" key="1">
    <citation type="submission" date="2020-03" db="EMBL/GenBank/DDBJ databases">
        <title>Genomic Encyclopedia of Type Strains, Phase IV (KMG-IV): sequencing the most valuable type-strain genomes for metagenomic binning, comparative biology and taxonomic classification.</title>
        <authorList>
            <person name="Goeker M."/>
        </authorList>
    </citation>
    <scope>NUCLEOTIDE SEQUENCE [LARGE SCALE GENOMIC DNA]</scope>
    <source>
        <strain evidence="6 7">DSM 16846</strain>
    </source>
</reference>
<comment type="similarity">
    <text evidence="4">Belongs to the N(4)/N(6)-methyltransferase family.</text>
</comment>
<gene>
    <name evidence="6" type="ORF">GGQ97_002229</name>
</gene>
<protein>
    <recommendedName>
        <fullName evidence="4">Methyltransferase</fullName>
        <ecNumber evidence="4">2.1.1.-</ecNumber>
    </recommendedName>
</protein>
<dbReference type="SUPFAM" id="SSF53335">
    <property type="entry name" value="S-adenosyl-L-methionine-dependent methyltransferases"/>
    <property type="match status" value="1"/>
</dbReference>
<name>A0A7X5Y7I2_9SPHN</name>
<proteinExistence type="inferred from homology"/>
<evidence type="ECO:0000256" key="4">
    <source>
        <dbReference type="RuleBase" id="RU362026"/>
    </source>
</evidence>
<evidence type="ECO:0000313" key="7">
    <source>
        <dbReference type="Proteomes" id="UP000558192"/>
    </source>
</evidence>
<evidence type="ECO:0000256" key="2">
    <source>
        <dbReference type="ARBA" id="ARBA00022679"/>
    </source>
</evidence>
<dbReference type="RefSeq" id="WP_168069650.1">
    <property type="nucleotide sequence ID" value="NZ_JAATJC010000001.1"/>
</dbReference>
<dbReference type="InterPro" id="IPR001091">
    <property type="entry name" value="RM_Methyltransferase"/>
</dbReference>
<dbReference type="Gene3D" id="3.40.50.150">
    <property type="entry name" value="Vaccinia Virus protein VP39"/>
    <property type="match status" value="1"/>
</dbReference>
<dbReference type="EMBL" id="JAATJC010000001">
    <property type="protein sequence ID" value="NJC06436.1"/>
    <property type="molecule type" value="Genomic_DNA"/>
</dbReference>
<feature type="domain" description="DNA methylase N-4/N-6" evidence="5">
    <location>
        <begin position="42"/>
        <end position="258"/>
    </location>
</feature>
<dbReference type="AlphaFoldDB" id="A0A7X5Y7I2"/>
<keyword evidence="7" id="KW-1185">Reference proteome</keyword>
<sequence>MNNAVRSLSASPDIRQSFADLLVDLHKGDCLKLFSRLPDHSIDLLICDLPFGVTRCDWDRKLNIGRFWDEVARVLKPCGAVLMFGTQPFTSELVQSKREWFKYELIWRKSRPTGFQQCWQRVLSDHESILVFSPGVIVGKHRSKRQMTYNPQGIIELLMPRRRKGERRIRQFGGSVLKGTIQKWTNFPRSVLEFASVHKGVHPTQKPVDLLSYLIRTFSNEDDVVCDPTLGSGSTGVASVLAGRHFVGFELDEGWFDISDCRIAEAGRQFVEARKATSTNSAVPPIMVEAAAA</sequence>
<evidence type="ECO:0000313" key="6">
    <source>
        <dbReference type="EMBL" id="NJC06436.1"/>
    </source>
</evidence>
<keyword evidence="2 6" id="KW-0808">Transferase</keyword>
<dbReference type="EC" id="2.1.1.-" evidence="4"/>
<dbReference type="GO" id="GO:0032259">
    <property type="term" value="P:methylation"/>
    <property type="evidence" value="ECO:0007669"/>
    <property type="project" value="UniProtKB-KW"/>
</dbReference>
<comment type="catalytic activity">
    <reaction evidence="3">
        <text>a 2'-deoxyadenosine in DNA + S-adenosyl-L-methionine = an N(6)-methyl-2'-deoxyadenosine in DNA + S-adenosyl-L-homocysteine + H(+)</text>
        <dbReference type="Rhea" id="RHEA:15197"/>
        <dbReference type="Rhea" id="RHEA-COMP:12418"/>
        <dbReference type="Rhea" id="RHEA-COMP:12419"/>
        <dbReference type="ChEBI" id="CHEBI:15378"/>
        <dbReference type="ChEBI" id="CHEBI:57856"/>
        <dbReference type="ChEBI" id="CHEBI:59789"/>
        <dbReference type="ChEBI" id="CHEBI:90615"/>
        <dbReference type="ChEBI" id="CHEBI:90616"/>
        <dbReference type="EC" id="2.1.1.72"/>
    </reaction>
</comment>
<accession>A0A7X5Y7I2</accession>
<organism evidence="6 7">
    <name type="scientific">Sphingomonas kaistensis</name>
    <dbReference type="NCBI Taxonomy" id="298708"/>
    <lineage>
        <taxon>Bacteria</taxon>
        <taxon>Pseudomonadati</taxon>
        <taxon>Pseudomonadota</taxon>
        <taxon>Alphaproteobacteria</taxon>
        <taxon>Sphingomonadales</taxon>
        <taxon>Sphingomonadaceae</taxon>
        <taxon>Sphingomonas</taxon>
    </lineage>
</organism>
<dbReference type="Proteomes" id="UP000558192">
    <property type="component" value="Unassembled WGS sequence"/>
</dbReference>
<dbReference type="PRINTS" id="PR00508">
    <property type="entry name" value="S21N4MTFRASE"/>
</dbReference>
<dbReference type="GO" id="GO:0009007">
    <property type="term" value="F:site-specific DNA-methyltransferase (adenine-specific) activity"/>
    <property type="evidence" value="ECO:0007669"/>
    <property type="project" value="UniProtKB-EC"/>
</dbReference>
<evidence type="ECO:0000256" key="1">
    <source>
        <dbReference type="ARBA" id="ARBA00022603"/>
    </source>
</evidence>
<dbReference type="GO" id="GO:0008170">
    <property type="term" value="F:N-methyltransferase activity"/>
    <property type="evidence" value="ECO:0007669"/>
    <property type="project" value="InterPro"/>
</dbReference>
<dbReference type="InterPro" id="IPR029063">
    <property type="entry name" value="SAM-dependent_MTases_sf"/>
</dbReference>
<dbReference type="InterPro" id="IPR002941">
    <property type="entry name" value="DNA_methylase_N4/N6"/>
</dbReference>
<keyword evidence="1 6" id="KW-0489">Methyltransferase</keyword>
<evidence type="ECO:0000256" key="3">
    <source>
        <dbReference type="ARBA" id="ARBA00047942"/>
    </source>
</evidence>
<dbReference type="Pfam" id="PF01555">
    <property type="entry name" value="N6_N4_Mtase"/>
    <property type="match status" value="1"/>
</dbReference>